<dbReference type="PANTHER" id="PTHR48098">
    <property type="entry name" value="ENTEROCHELIN ESTERASE-RELATED"/>
    <property type="match status" value="1"/>
</dbReference>
<protein>
    <recommendedName>
        <fullName evidence="4">Esterase family protein</fullName>
    </recommendedName>
</protein>
<dbReference type="GO" id="GO:0016747">
    <property type="term" value="F:acyltransferase activity, transferring groups other than amino-acyl groups"/>
    <property type="evidence" value="ECO:0007669"/>
    <property type="project" value="TreeGrafter"/>
</dbReference>
<dbReference type="Gene3D" id="3.40.50.1820">
    <property type="entry name" value="alpha/beta hydrolase"/>
    <property type="match status" value="1"/>
</dbReference>
<evidence type="ECO:0000313" key="3">
    <source>
        <dbReference type="Proteomes" id="UP001165124"/>
    </source>
</evidence>
<reference evidence="2" key="1">
    <citation type="submission" date="2023-02" db="EMBL/GenBank/DDBJ databases">
        <title>Actinomadura rubrobrunea NBRC 14622.</title>
        <authorList>
            <person name="Ichikawa N."/>
            <person name="Sato H."/>
            <person name="Tonouchi N."/>
        </authorList>
    </citation>
    <scope>NUCLEOTIDE SEQUENCE</scope>
    <source>
        <strain evidence="2">NBRC 14622</strain>
    </source>
</reference>
<organism evidence="2 3">
    <name type="scientific">Actinomadura rubrobrunea</name>
    <dbReference type="NCBI Taxonomy" id="115335"/>
    <lineage>
        <taxon>Bacteria</taxon>
        <taxon>Bacillati</taxon>
        <taxon>Actinomycetota</taxon>
        <taxon>Actinomycetes</taxon>
        <taxon>Streptosporangiales</taxon>
        <taxon>Thermomonosporaceae</taxon>
        <taxon>Actinomadura</taxon>
    </lineage>
</organism>
<dbReference type="InterPro" id="IPR050583">
    <property type="entry name" value="Mycobacterial_A85_antigen"/>
</dbReference>
<feature type="region of interest" description="Disordered" evidence="1">
    <location>
        <begin position="1"/>
        <end position="26"/>
    </location>
</feature>
<feature type="compositionally biased region" description="Low complexity" evidence="1">
    <location>
        <begin position="1"/>
        <end position="13"/>
    </location>
</feature>
<keyword evidence="3" id="KW-1185">Reference proteome</keyword>
<dbReference type="SUPFAM" id="SSF53474">
    <property type="entry name" value="alpha/beta-Hydrolases"/>
    <property type="match status" value="1"/>
</dbReference>
<proteinExistence type="predicted"/>
<sequence length="329" mass="35481">MLASIAPEGPARVPGRRRRAPAGADDGAAVIGERRVGRRILDLTIRSPVLDRLARVRLLLPRGWSRDGSRAWPALWLLSGAYGGDGEDGHTAWTAHTDVEGLTEDLDVIVVMPDGGPCASCTDWWNRGAGGPPQWETFHLTELRQILERGYGAGTARAVAGNAMGGTGALAYAARHRGLFRAAASFSGFVHTLYRDESGLDVADLVELGVAIGRPGAAWTDVWGDPDAQRAVWRRHNPYDLADRLSGVRLYVSAGDGAPGGGARRDGAEDTGRRDVLETLAHTLALEFTGKLRTLGIPVSTHFYEGTHDWPYWERELRAALPVLTAEIV</sequence>
<dbReference type="PANTHER" id="PTHR48098:SF1">
    <property type="entry name" value="DIACYLGLYCEROL ACYLTRANSFERASE_MYCOLYLTRANSFERASE AG85A"/>
    <property type="match status" value="1"/>
</dbReference>
<dbReference type="AlphaFoldDB" id="A0A9W6PWF2"/>
<dbReference type="Pfam" id="PF00756">
    <property type="entry name" value="Esterase"/>
    <property type="match status" value="1"/>
</dbReference>
<evidence type="ECO:0000256" key="1">
    <source>
        <dbReference type="SAM" id="MobiDB-lite"/>
    </source>
</evidence>
<dbReference type="InterPro" id="IPR029058">
    <property type="entry name" value="AB_hydrolase_fold"/>
</dbReference>
<accession>A0A9W6PWF2</accession>
<evidence type="ECO:0000313" key="2">
    <source>
        <dbReference type="EMBL" id="GLW64243.1"/>
    </source>
</evidence>
<dbReference type="Proteomes" id="UP001165124">
    <property type="component" value="Unassembled WGS sequence"/>
</dbReference>
<comment type="caution">
    <text evidence="2">The sequence shown here is derived from an EMBL/GenBank/DDBJ whole genome shotgun (WGS) entry which is preliminary data.</text>
</comment>
<gene>
    <name evidence="2" type="ORF">Arub01_24870</name>
</gene>
<dbReference type="InterPro" id="IPR000801">
    <property type="entry name" value="Esterase-like"/>
</dbReference>
<evidence type="ECO:0008006" key="4">
    <source>
        <dbReference type="Google" id="ProtNLM"/>
    </source>
</evidence>
<name>A0A9W6PWF2_9ACTN</name>
<dbReference type="EMBL" id="BSRZ01000004">
    <property type="protein sequence ID" value="GLW64243.1"/>
    <property type="molecule type" value="Genomic_DNA"/>
</dbReference>